<accession>A0A2T3HPE8</accession>
<dbReference type="EMBL" id="PYLS01000004">
    <property type="protein sequence ID" value="PST84283.1"/>
    <property type="molecule type" value="Genomic_DNA"/>
</dbReference>
<proteinExistence type="predicted"/>
<comment type="subunit">
    <text evidence="2">Monomer.</text>
</comment>
<dbReference type="Gene3D" id="1.20.1610.10">
    <property type="entry name" value="alpha-1,2-mannosidases domains"/>
    <property type="match status" value="1"/>
</dbReference>
<dbReference type="GO" id="GO:0006516">
    <property type="term" value="P:glycoprotein catabolic process"/>
    <property type="evidence" value="ECO:0007669"/>
    <property type="project" value="TreeGrafter"/>
</dbReference>
<organism evidence="7 8">
    <name type="scientific">Pedobacter yulinensis</name>
    <dbReference type="NCBI Taxonomy" id="2126353"/>
    <lineage>
        <taxon>Bacteria</taxon>
        <taxon>Pseudomonadati</taxon>
        <taxon>Bacteroidota</taxon>
        <taxon>Sphingobacteriia</taxon>
        <taxon>Sphingobacteriales</taxon>
        <taxon>Sphingobacteriaceae</taxon>
        <taxon>Pedobacter</taxon>
    </lineage>
</organism>
<dbReference type="AlphaFoldDB" id="A0A2T3HPE8"/>
<dbReference type="GO" id="GO:0005975">
    <property type="term" value="P:carbohydrate metabolic process"/>
    <property type="evidence" value="ECO:0007669"/>
    <property type="project" value="InterPro"/>
</dbReference>
<protein>
    <submittedName>
        <fullName evidence="7">Alpha-mannosidase</fullName>
    </submittedName>
</protein>
<evidence type="ECO:0000256" key="2">
    <source>
        <dbReference type="ARBA" id="ARBA00011245"/>
    </source>
</evidence>
<evidence type="ECO:0000256" key="1">
    <source>
        <dbReference type="ARBA" id="ARBA00001913"/>
    </source>
</evidence>
<dbReference type="PANTHER" id="PTHR12143:SF39">
    <property type="entry name" value="SECRETED PROTEIN"/>
    <property type="match status" value="1"/>
</dbReference>
<dbReference type="GO" id="GO:0000224">
    <property type="term" value="F:peptide-N4-(N-acetyl-beta-glucosaminyl)asparagine amidase activity"/>
    <property type="evidence" value="ECO:0007669"/>
    <property type="project" value="TreeGrafter"/>
</dbReference>
<dbReference type="GO" id="GO:0005829">
    <property type="term" value="C:cytosol"/>
    <property type="evidence" value="ECO:0007669"/>
    <property type="project" value="TreeGrafter"/>
</dbReference>
<dbReference type="Gene3D" id="2.70.98.10">
    <property type="match status" value="1"/>
</dbReference>
<evidence type="ECO:0000313" key="8">
    <source>
        <dbReference type="Proteomes" id="UP000240912"/>
    </source>
</evidence>
<dbReference type="PANTHER" id="PTHR12143">
    <property type="entry name" value="PEPTIDE N-GLYCANASE PNGASE -RELATED"/>
    <property type="match status" value="1"/>
</dbReference>
<reference evidence="7 8" key="1">
    <citation type="submission" date="2018-03" db="EMBL/GenBank/DDBJ databases">
        <authorList>
            <person name="Keele B.F."/>
        </authorList>
    </citation>
    <scope>NUCLEOTIDE SEQUENCE [LARGE SCALE GENOMIC DNA]</scope>
    <source>
        <strain evidence="7 8">YL28-9</strain>
    </source>
</reference>
<keyword evidence="3" id="KW-0106">Calcium</keyword>
<gene>
    <name evidence="7" type="ORF">C7T94_06060</name>
</gene>
<comment type="caution">
    <text evidence="7">The sequence shown here is derived from an EMBL/GenBank/DDBJ whole genome shotgun (WGS) entry which is preliminary data.</text>
</comment>
<feature type="chain" id="PRO_5015414452" evidence="4">
    <location>
        <begin position="25"/>
        <end position="690"/>
    </location>
</feature>
<sequence>MFFRKRMLAFLCCFLQLIAVPGRGQSPAAAVNVFLGTSGDHGQLSPAASAPFSYLSIGPQTDPHIHAGYEHLARKFTGFTHNRFEGVGCKGSGGILFVKPFTGNDARGFELFKISDTGTAGYYAVNFRNGMRAAMTVAAYEGMETYTYPKQTTEKKLLIDFSHAFNGAFIAEEHRVTGNKISGWIKARTTCGAGAYKVFFVMAFPDATTFRPGATAHELIATEKGNGTLALRVAFSSNSQAEAGSRLSRRPFETIRSAAAASWSAELGRITVTGEPARQKLFYSMLYRALQSPYLVSGKDGSYQAIDGTEQSSAQGAYHGWSIWDNYKTQLPLLSLAFSNRYQAIAQSVANLYRHGKKDYATQTEPANSVRTEHALVVLLDALNKGYKLELDGLADSLRAEVARIDTKTPDKQLEAAIDYWALAGIFSHLKQDAEAAKYLEMARSQWTQTWNQEFRDLSKKDVDRLPARNMYQGTVWQYRWLVPYDLKGLMAAAGGESAFISQLDTFFGENYYTHTNEPDIQVPVYYNATRQTWKSQKLMRTIALDTIIENYFNSNERDIGAYIGRVFKNEPQALLRTMDDDGGAMSSWFVLAALGIYPANVGQPIYYLNVPAFPAITLSLQGKNSLKIKVSNFAGNNHYIARVRLNGKDIGRTWLSHAEIMAGGTLEITAHAQPQQYGTDQLWLSDAGK</sequence>
<keyword evidence="8" id="KW-1185">Reference proteome</keyword>
<evidence type="ECO:0000259" key="6">
    <source>
        <dbReference type="Pfam" id="PF17678"/>
    </source>
</evidence>
<dbReference type="Gene3D" id="3.30.2080.10">
    <property type="entry name" value="GH92 mannosidase domain"/>
    <property type="match status" value="1"/>
</dbReference>
<keyword evidence="4" id="KW-0732">Signal</keyword>
<dbReference type="GO" id="GO:0030246">
    <property type="term" value="F:carbohydrate binding"/>
    <property type="evidence" value="ECO:0007669"/>
    <property type="project" value="InterPro"/>
</dbReference>
<dbReference type="InterPro" id="IPR008928">
    <property type="entry name" value="6-hairpin_glycosidase_sf"/>
</dbReference>
<evidence type="ECO:0000256" key="3">
    <source>
        <dbReference type="ARBA" id="ARBA00022837"/>
    </source>
</evidence>
<dbReference type="Proteomes" id="UP000240912">
    <property type="component" value="Unassembled WGS sequence"/>
</dbReference>
<dbReference type="SUPFAM" id="SSF48208">
    <property type="entry name" value="Six-hairpin glycosidases"/>
    <property type="match status" value="1"/>
</dbReference>
<evidence type="ECO:0000259" key="5">
    <source>
        <dbReference type="Pfam" id="PF07971"/>
    </source>
</evidence>
<dbReference type="InterPro" id="IPR050883">
    <property type="entry name" value="PNGase"/>
</dbReference>
<feature type="signal peptide" evidence="4">
    <location>
        <begin position="1"/>
        <end position="24"/>
    </location>
</feature>
<evidence type="ECO:0000313" key="7">
    <source>
        <dbReference type="EMBL" id="PST84283.1"/>
    </source>
</evidence>
<name>A0A2T3HPE8_9SPHI</name>
<dbReference type="InterPro" id="IPR012939">
    <property type="entry name" value="Glyco_hydro_92"/>
</dbReference>
<feature type="domain" description="Glycosyl hydrolase family 92 N-terminal" evidence="6">
    <location>
        <begin position="31"/>
        <end position="209"/>
    </location>
</feature>
<dbReference type="RefSeq" id="WP_107214382.1">
    <property type="nucleotide sequence ID" value="NZ_KZ686268.1"/>
</dbReference>
<dbReference type="OrthoDB" id="9758101at2"/>
<dbReference type="Pfam" id="PF07971">
    <property type="entry name" value="Glyco_hydro_92"/>
    <property type="match status" value="2"/>
</dbReference>
<evidence type="ECO:0000256" key="4">
    <source>
        <dbReference type="SAM" id="SignalP"/>
    </source>
</evidence>
<dbReference type="Pfam" id="PF17678">
    <property type="entry name" value="Glyco_hydro_92N"/>
    <property type="match status" value="1"/>
</dbReference>
<feature type="domain" description="Glycosyl hydrolase family 92" evidence="5">
    <location>
        <begin position="248"/>
        <end position="390"/>
    </location>
</feature>
<comment type="cofactor">
    <cofactor evidence="1">
        <name>Ca(2+)</name>
        <dbReference type="ChEBI" id="CHEBI:29108"/>
    </cofactor>
</comment>
<feature type="domain" description="Glycosyl hydrolase family 92" evidence="5">
    <location>
        <begin position="412"/>
        <end position="670"/>
    </location>
</feature>
<dbReference type="InterPro" id="IPR014718">
    <property type="entry name" value="GH-type_carb-bd"/>
</dbReference>
<dbReference type="InterPro" id="IPR041371">
    <property type="entry name" value="GH92_N"/>
</dbReference>
<dbReference type="Gene3D" id="1.20.1050.60">
    <property type="entry name" value="alpha-1,2-mannosidase"/>
    <property type="match status" value="1"/>
</dbReference>